<keyword evidence="2" id="KW-1185">Reference proteome</keyword>
<proteinExistence type="predicted"/>
<protein>
    <submittedName>
        <fullName evidence="1">6-phosphogluconate dehydrogenase</fullName>
    </submittedName>
</protein>
<dbReference type="RefSeq" id="WP_103052676.1">
    <property type="nucleotide sequence ID" value="NZ_POWF01000008.1"/>
</dbReference>
<accession>A0A2K1DWM9</accession>
<sequence length="123" mass="14394">MKKFFLKFLGILLVLFVAYLCFLYFASYSEGVRAGRLVKFSHKGVIFKTWEGEISQGVSDAQVFIFSVESSEKQVIDDLTRLQGKFVKLHYFERFGKLFWLGDTKYFVTKVEEDNSINQYLND</sequence>
<reference evidence="1 2" key="1">
    <citation type="submission" date="2018-01" db="EMBL/GenBank/DDBJ databases">
        <title>The draft genome of Hanstruepera neustonica JCM19743.</title>
        <authorList>
            <person name="He R.-H."/>
            <person name="Du Z.-J."/>
        </authorList>
    </citation>
    <scope>NUCLEOTIDE SEQUENCE [LARGE SCALE GENOMIC DNA]</scope>
    <source>
        <strain evidence="1 2">JCM19743</strain>
    </source>
</reference>
<comment type="caution">
    <text evidence="1">The sequence shown here is derived from an EMBL/GenBank/DDBJ whole genome shotgun (WGS) entry which is preliminary data.</text>
</comment>
<dbReference type="Proteomes" id="UP000236641">
    <property type="component" value="Unassembled WGS sequence"/>
</dbReference>
<dbReference type="OrthoDB" id="9794557at2"/>
<evidence type="ECO:0000313" key="2">
    <source>
        <dbReference type="Proteomes" id="UP000236641"/>
    </source>
</evidence>
<organism evidence="1 2">
    <name type="scientific">Hanstruepera neustonica</name>
    <dbReference type="NCBI Taxonomy" id="1445657"/>
    <lineage>
        <taxon>Bacteria</taxon>
        <taxon>Pseudomonadati</taxon>
        <taxon>Bacteroidota</taxon>
        <taxon>Flavobacteriia</taxon>
        <taxon>Flavobacteriales</taxon>
        <taxon>Flavobacteriaceae</taxon>
        <taxon>Hanstruepera</taxon>
    </lineage>
</organism>
<evidence type="ECO:0000313" key="1">
    <source>
        <dbReference type="EMBL" id="PNQ72432.1"/>
    </source>
</evidence>
<gene>
    <name evidence="1" type="ORF">C1T31_11610</name>
</gene>
<dbReference type="EMBL" id="POWF01000008">
    <property type="protein sequence ID" value="PNQ72432.1"/>
    <property type="molecule type" value="Genomic_DNA"/>
</dbReference>
<dbReference type="AlphaFoldDB" id="A0A2K1DWM9"/>
<name>A0A2K1DWM9_9FLAO</name>